<dbReference type="SUPFAM" id="SSF74653">
    <property type="entry name" value="TolA/TonB C-terminal domain"/>
    <property type="match status" value="1"/>
</dbReference>
<proteinExistence type="predicted"/>
<keyword evidence="2" id="KW-1185">Reference proteome</keyword>
<name>A0A7X0JWP8_9GAMM</name>
<accession>A0A7X0JWP8</accession>
<dbReference type="RefSeq" id="WP_166843390.1">
    <property type="nucleotide sequence ID" value="NZ_JAAONY010000004.1"/>
</dbReference>
<evidence type="ECO:0000313" key="1">
    <source>
        <dbReference type="EMBL" id="MBB6523597.1"/>
    </source>
</evidence>
<dbReference type="AlphaFoldDB" id="A0A7X0JWP8"/>
<dbReference type="InParanoid" id="A0A7X0JWP8"/>
<sequence length="227" mass="25335">MATGAMSSQLSKAQAFSPFARRALAILFAGLSLAALLALLQLSKSDKVPEKKDWVVRQISVALPPPPPPPAQEQSQESSQVADLDFSFQAQGLALKVSKQPVKVNEIKVEKPPVDSLTQVNLNIDWSPDWQAFGLEQLDQRPQLLTPIRVSFPHRLYQRGVNKALVKLLVMIDEQGQVHLQRITQLKYPELKPSLKQAINQARFTPPKVDGKLVKAEFIWPLELEHS</sequence>
<evidence type="ECO:0000313" key="2">
    <source>
        <dbReference type="Proteomes" id="UP000528457"/>
    </source>
</evidence>
<dbReference type="EMBL" id="JACHHT010000004">
    <property type="protein sequence ID" value="MBB6523597.1"/>
    <property type="molecule type" value="Genomic_DNA"/>
</dbReference>
<comment type="caution">
    <text evidence="1">The sequence shown here is derived from an EMBL/GenBank/DDBJ whole genome shotgun (WGS) entry which is preliminary data.</text>
</comment>
<organism evidence="1 2">
    <name type="scientific">Pseudoteredinibacter isoporae</name>
    <dbReference type="NCBI Taxonomy" id="570281"/>
    <lineage>
        <taxon>Bacteria</taxon>
        <taxon>Pseudomonadati</taxon>
        <taxon>Pseudomonadota</taxon>
        <taxon>Gammaproteobacteria</taxon>
        <taxon>Cellvibrionales</taxon>
        <taxon>Cellvibrionaceae</taxon>
        <taxon>Pseudoteredinibacter</taxon>
    </lineage>
</organism>
<dbReference type="Proteomes" id="UP000528457">
    <property type="component" value="Unassembled WGS sequence"/>
</dbReference>
<dbReference type="Gene3D" id="3.30.1150.10">
    <property type="match status" value="1"/>
</dbReference>
<evidence type="ECO:0008006" key="3">
    <source>
        <dbReference type="Google" id="ProtNLM"/>
    </source>
</evidence>
<reference evidence="1 2" key="1">
    <citation type="submission" date="2020-08" db="EMBL/GenBank/DDBJ databases">
        <title>Genomic Encyclopedia of Type Strains, Phase IV (KMG-IV): sequencing the most valuable type-strain genomes for metagenomic binning, comparative biology and taxonomic classification.</title>
        <authorList>
            <person name="Goeker M."/>
        </authorList>
    </citation>
    <scope>NUCLEOTIDE SEQUENCE [LARGE SCALE GENOMIC DNA]</scope>
    <source>
        <strain evidence="1 2">DSM 22368</strain>
    </source>
</reference>
<protein>
    <recommendedName>
        <fullName evidence="3">TonB C-terminal domain-containing protein</fullName>
    </recommendedName>
</protein>
<gene>
    <name evidence="1" type="ORF">HNR48_003911</name>
</gene>